<comment type="caution">
    <text evidence="2">The sequence shown here is derived from an EMBL/GenBank/DDBJ whole genome shotgun (WGS) entry which is preliminary data.</text>
</comment>
<dbReference type="InterPro" id="IPR018580">
    <property type="entry name" value="Uncharacterised_YfhO"/>
</dbReference>
<feature type="transmembrane region" description="Helical" evidence="1">
    <location>
        <begin position="6"/>
        <end position="26"/>
    </location>
</feature>
<feature type="transmembrane region" description="Helical" evidence="1">
    <location>
        <begin position="75"/>
        <end position="98"/>
    </location>
</feature>
<dbReference type="Pfam" id="PF09586">
    <property type="entry name" value="YfhO"/>
    <property type="match status" value="1"/>
</dbReference>
<accession>A0A418JKG8</accession>
<evidence type="ECO:0000256" key="1">
    <source>
        <dbReference type="SAM" id="Phobius"/>
    </source>
</evidence>
<dbReference type="PANTHER" id="PTHR38454">
    <property type="entry name" value="INTEGRAL MEMBRANE PROTEIN-RELATED"/>
    <property type="match status" value="1"/>
</dbReference>
<organism evidence="2 3">
    <name type="scientific">Staphylococcus hyicus</name>
    <dbReference type="NCBI Taxonomy" id="1284"/>
    <lineage>
        <taxon>Bacteria</taxon>
        <taxon>Bacillati</taxon>
        <taxon>Bacillota</taxon>
        <taxon>Bacilli</taxon>
        <taxon>Bacillales</taxon>
        <taxon>Staphylococcaceae</taxon>
        <taxon>Staphylococcus</taxon>
    </lineage>
</organism>
<protein>
    <submittedName>
        <fullName evidence="2">Uncharacterized protein</fullName>
    </submittedName>
</protein>
<feature type="transmembrane region" description="Helical" evidence="1">
    <location>
        <begin position="143"/>
        <end position="164"/>
    </location>
</feature>
<keyword evidence="1" id="KW-0472">Membrane</keyword>
<proteinExistence type="predicted"/>
<reference evidence="2 3" key="1">
    <citation type="journal article" date="2016" name="Front. Microbiol.">
        <title>Comprehensive Phylogenetic Analysis of Bovine Non-aureus Staphylococci Species Based on Whole-Genome Sequencing.</title>
        <authorList>
            <person name="Naushad S."/>
            <person name="Barkema H.W."/>
            <person name="Luby C."/>
            <person name="Condas L.A."/>
            <person name="Nobrega D.B."/>
            <person name="Carson D.A."/>
            <person name="De Buck J."/>
        </authorList>
    </citation>
    <scope>NUCLEOTIDE SEQUENCE [LARGE SCALE GENOMIC DNA]</scope>
    <source>
        <strain evidence="2 3">SNUC 5959</strain>
    </source>
</reference>
<evidence type="ECO:0000313" key="3">
    <source>
        <dbReference type="Proteomes" id="UP000285625"/>
    </source>
</evidence>
<sequence>MTCIKIILMAIGVAAVVYIPVIYRFVTDGFIYSGNGDGFKQMMPFQRFLYDRFTHFSSLYDISLGLGGDYYMDLAYYYSTSVVMYLNFIFIAIGQWLFHINPTEMSFWPANQIFTGFFKCMMTFIVTYGLFREFHLRGKYRFIGAFLYSASSVLYYFNFTWSFFGDILIFLPLSIWG</sequence>
<keyword evidence="1" id="KW-0812">Transmembrane</keyword>
<dbReference type="AlphaFoldDB" id="A0A418JKG8"/>
<name>A0A418JKG8_STAHY</name>
<dbReference type="PANTHER" id="PTHR38454:SF1">
    <property type="entry name" value="INTEGRAL MEMBRANE PROTEIN"/>
    <property type="match status" value="1"/>
</dbReference>
<feature type="non-terminal residue" evidence="2">
    <location>
        <position position="177"/>
    </location>
</feature>
<dbReference type="Proteomes" id="UP000285625">
    <property type="component" value="Unassembled WGS sequence"/>
</dbReference>
<gene>
    <name evidence="2" type="ORF">BUZ57_03745</name>
</gene>
<keyword evidence="1" id="KW-1133">Transmembrane helix</keyword>
<dbReference type="EMBL" id="QXVO01000008">
    <property type="protein sequence ID" value="RIO46680.1"/>
    <property type="molecule type" value="Genomic_DNA"/>
</dbReference>
<feature type="transmembrane region" description="Helical" evidence="1">
    <location>
        <begin position="110"/>
        <end position="131"/>
    </location>
</feature>
<evidence type="ECO:0000313" key="2">
    <source>
        <dbReference type="EMBL" id="RIO46680.1"/>
    </source>
</evidence>